<accession>A0A6J5MBY8</accession>
<sequence length="72" mass="8095">MTQKQKAKKTKKNIDPVIQSEPVESVIVADESLDVSAKIPVKTNKSRLMPHNLIDELDSIISRLEALEKKIL</sequence>
<gene>
    <name evidence="1" type="ORF">UFOVP410_78</name>
</gene>
<dbReference type="EMBL" id="LR796388">
    <property type="protein sequence ID" value="CAB4141239.1"/>
    <property type="molecule type" value="Genomic_DNA"/>
</dbReference>
<proteinExistence type="predicted"/>
<organism evidence="1">
    <name type="scientific">uncultured Caudovirales phage</name>
    <dbReference type="NCBI Taxonomy" id="2100421"/>
    <lineage>
        <taxon>Viruses</taxon>
        <taxon>Duplodnaviria</taxon>
        <taxon>Heunggongvirae</taxon>
        <taxon>Uroviricota</taxon>
        <taxon>Caudoviricetes</taxon>
        <taxon>Peduoviridae</taxon>
        <taxon>Maltschvirus</taxon>
        <taxon>Maltschvirus maltsch</taxon>
    </lineage>
</organism>
<reference evidence="1" key="1">
    <citation type="submission" date="2020-04" db="EMBL/GenBank/DDBJ databases">
        <authorList>
            <person name="Chiriac C."/>
            <person name="Salcher M."/>
            <person name="Ghai R."/>
            <person name="Kavagutti S V."/>
        </authorList>
    </citation>
    <scope>NUCLEOTIDE SEQUENCE</scope>
</reference>
<name>A0A6J5MBY8_9CAUD</name>
<protein>
    <submittedName>
        <fullName evidence="1">Uncharacterized protein</fullName>
    </submittedName>
</protein>
<evidence type="ECO:0000313" key="1">
    <source>
        <dbReference type="EMBL" id="CAB4141239.1"/>
    </source>
</evidence>